<proteinExistence type="predicted"/>
<protein>
    <submittedName>
        <fullName evidence="2">Pimeloyl-ACP methyl ester carboxylesterase</fullName>
    </submittedName>
</protein>
<sequence>MKTIESKTIVFVTGCFVSYIGWESWINYFESKGYHVIAPPWPHKEAAPAVLRSGHPNSPIASLHLKTLVDHHAAIIAGLPEKPIIIGHSFGGLITQLLIQRGLGAAGVAYHSVAPQGVLSFKWSFLKSVTPALGLFSSAKKTYLMTFKQWQYTFTNGMPLTEQQETYNRLVVPESKNVSRDGLGKDARVDFKRPHVPLLFVSGTEDHIMPASLNYDNFKKYKDKDSITDYKEFSGRNHLAMAQPYWKEDADYIINWLNRH</sequence>
<dbReference type="RefSeq" id="WP_133574594.1">
    <property type="nucleotide sequence ID" value="NZ_SNYC01000003.1"/>
</dbReference>
<dbReference type="AlphaFoldDB" id="A0A4R6SZN4"/>
<dbReference type="OrthoDB" id="9814966at2"/>
<dbReference type="Gene3D" id="3.40.50.1820">
    <property type="entry name" value="alpha/beta hydrolase"/>
    <property type="match status" value="1"/>
</dbReference>
<organism evidence="2 3">
    <name type="scientific">Pedobacter metabolipauper</name>
    <dbReference type="NCBI Taxonomy" id="425513"/>
    <lineage>
        <taxon>Bacteria</taxon>
        <taxon>Pseudomonadati</taxon>
        <taxon>Bacteroidota</taxon>
        <taxon>Sphingobacteriia</taxon>
        <taxon>Sphingobacteriales</taxon>
        <taxon>Sphingobacteriaceae</taxon>
        <taxon>Pedobacter</taxon>
    </lineage>
</organism>
<feature type="domain" description="AB hydrolase-1" evidence="1">
    <location>
        <begin position="9"/>
        <end position="244"/>
    </location>
</feature>
<evidence type="ECO:0000313" key="3">
    <source>
        <dbReference type="Proteomes" id="UP000295620"/>
    </source>
</evidence>
<comment type="caution">
    <text evidence="2">The sequence shown here is derived from an EMBL/GenBank/DDBJ whole genome shotgun (WGS) entry which is preliminary data.</text>
</comment>
<dbReference type="Proteomes" id="UP000295620">
    <property type="component" value="Unassembled WGS sequence"/>
</dbReference>
<evidence type="ECO:0000259" key="1">
    <source>
        <dbReference type="Pfam" id="PF12697"/>
    </source>
</evidence>
<dbReference type="InterPro" id="IPR029058">
    <property type="entry name" value="AB_hydrolase_fold"/>
</dbReference>
<keyword evidence="3" id="KW-1185">Reference proteome</keyword>
<dbReference type="Pfam" id="PF12697">
    <property type="entry name" value="Abhydrolase_6"/>
    <property type="match status" value="1"/>
</dbReference>
<evidence type="ECO:0000313" key="2">
    <source>
        <dbReference type="EMBL" id="TDQ11525.1"/>
    </source>
</evidence>
<name>A0A4R6SZN4_9SPHI</name>
<reference evidence="2 3" key="1">
    <citation type="submission" date="2019-03" db="EMBL/GenBank/DDBJ databases">
        <title>Genomic Encyclopedia of Archaeal and Bacterial Type Strains, Phase II (KMG-II): from individual species to whole genera.</title>
        <authorList>
            <person name="Goeker M."/>
        </authorList>
    </citation>
    <scope>NUCLEOTIDE SEQUENCE [LARGE SCALE GENOMIC DNA]</scope>
    <source>
        <strain evidence="2 3">DSM 19035</strain>
    </source>
</reference>
<dbReference type="SUPFAM" id="SSF53474">
    <property type="entry name" value="alpha/beta-Hydrolases"/>
    <property type="match status" value="1"/>
</dbReference>
<gene>
    <name evidence="2" type="ORF">ATK78_0648</name>
</gene>
<accession>A0A4R6SZN4</accession>
<dbReference type="EMBL" id="SNYC01000003">
    <property type="protein sequence ID" value="TDQ11525.1"/>
    <property type="molecule type" value="Genomic_DNA"/>
</dbReference>
<dbReference type="InterPro" id="IPR000073">
    <property type="entry name" value="AB_hydrolase_1"/>
</dbReference>